<dbReference type="PANTHER" id="PTHR42780">
    <property type="entry name" value="SOLEUCYL-TRNA SYNTHETASE"/>
    <property type="match status" value="1"/>
</dbReference>
<dbReference type="CDD" id="cd07961">
    <property type="entry name" value="Anticodon_Ia_Ile_ABEc"/>
    <property type="match status" value="1"/>
</dbReference>
<evidence type="ECO:0000256" key="7">
    <source>
        <dbReference type="ARBA" id="ARBA00022840"/>
    </source>
</evidence>
<dbReference type="GO" id="GO:0006428">
    <property type="term" value="P:isoleucyl-tRNA aminoacylation"/>
    <property type="evidence" value="ECO:0007669"/>
    <property type="project" value="UniProtKB-UniRule"/>
</dbReference>
<evidence type="ECO:0000259" key="14">
    <source>
        <dbReference type="Pfam" id="PF08264"/>
    </source>
</evidence>
<dbReference type="InterPro" id="IPR002300">
    <property type="entry name" value="aa-tRNA-synth_Ia"/>
</dbReference>
<comment type="domain">
    <text evidence="12">IleRS has two distinct active sites: one for aminoacylation and one for editing. The misactivated valine is translocated from the active site to the editing site, which sterically excludes the correctly activated isoleucine. The single editing site contains two valyl binding pockets, one specific for each substrate (Val-AMP or Val-tRNA(Ile)).</text>
</comment>
<keyword evidence="2 12" id="KW-0963">Cytoplasm</keyword>
<keyword evidence="9 12" id="KW-0030">Aminoacyl-tRNA synthetase</keyword>
<proteinExistence type="inferred from homology"/>
<keyword evidence="6 12" id="KW-0862">Zinc</keyword>
<dbReference type="PROSITE" id="PS00178">
    <property type="entry name" value="AA_TRNA_LIGASE_I"/>
    <property type="match status" value="1"/>
</dbReference>
<evidence type="ECO:0000256" key="9">
    <source>
        <dbReference type="ARBA" id="ARBA00023146"/>
    </source>
</evidence>
<evidence type="ECO:0000256" key="5">
    <source>
        <dbReference type="ARBA" id="ARBA00022741"/>
    </source>
</evidence>
<dbReference type="GO" id="GO:0005737">
    <property type="term" value="C:cytoplasm"/>
    <property type="evidence" value="ECO:0007669"/>
    <property type="project" value="UniProtKB-SubCell"/>
</dbReference>
<comment type="catalytic activity">
    <reaction evidence="11 12">
        <text>tRNA(Ile) + L-isoleucine + ATP = L-isoleucyl-tRNA(Ile) + AMP + diphosphate</text>
        <dbReference type="Rhea" id="RHEA:11060"/>
        <dbReference type="Rhea" id="RHEA-COMP:9666"/>
        <dbReference type="Rhea" id="RHEA-COMP:9695"/>
        <dbReference type="ChEBI" id="CHEBI:30616"/>
        <dbReference type="ChEBI" id="CHEBI:33019"/>
        <dbReference type="ChEBI" id="CHEBI:58045"/>
        <dbReference type="ChEBI" id="CHEBI:78442"/>
        <dbReference type="ChEBI" id="CHEBI:78528"/>
        <dbReference type="ChEBI" id="CHEBI:456215"/>
        <dbReference type="EC" id="6.1.1.5"/>
    </reaction>
</comment>
<evidence type="ECO:0000313" key="15">
    <source>
        <dbReference type="EMBL" id="OHA61717.1"/>
    </source>
</evidence>
<dbReference type="PRINTS" id="PR00984">
    <property type="entry name" value="TRNASYNTHILE"/>
</dbReference>
<dbReference type="STRING" id="1802443.A2117_00785"/>
<dbReference type="Gene3D" id="1.10.730.10">
    <property type="entry name" value="Isoleucyl-tRNA Synthetase, Domain 1"/>
    <property type="match status" value="1"/>
</dbReference>
<dbReference type="InterPro" id="IPR033709">
    <property type="entry name" value="Anticodon_Ile_ABEc"/>
</dbReference>
<comment type="caution">
    <text evidence="15">The sequence shown here is derived from an EMBL/GenBank/DDBJ whole genome shotgun (WGS) entry which is preliminary data.</text>
</comment>
<dbReference type="EC" id="6.1.1.5" evidence="12"/>
<evidence type="ECO:0000259" key="13">
    <source>
        <dbReference type="Pfam" id="PF00133"/>
    </source>
</evidence>
<feature type="short sequence motif" description="'HIGH' region" evidence="12">
    <location>
        <begin position="49"/>
        <end position="59"/>
    </location>
</feature>
<dbReference type="GO" id="GO:0005524">
    <property type="term" value="F:ATP binding"/>
    <property type="evidence" value="ECO:0007669"/>
    <property type="project" value="UniProtKB-UniRule"/>
</dbReference>
<keyword evidence="4 12" id="KW-0479">Metal-binding</keyword>
<feature type="short sequence motif" description="'KMSKS' region" evidence="12">
    <location>
        <begin position="604"/>
        <end position="608"/>
    </location>
</feature>
<evidence type="ECO:0000256" key="10">
    <source>
        <dbReference type="ARBA" id="ARBA00025217"/>
    </source>
</evidence>
<reference evidence="15 16" key="1">
    <citation type="journal article" date="2016" name="Nat. Commun.">
        <title>Thousands of microbial genomes shed light on interconnected biogeochemical processes in an aquifer system.</title>
        <authorList>
            <person name="Anantharaman K."/>
            <person name="Brown C.T."/>
            <person name="Hug L.A."/>
            <person name="Sharon I."/>
            <person name="Castelle C.J."/>
            <person name="Probst A.J."/>
            <person name="Thomas B.C."/>
            <person name="Singh A."/>
            <person name="Wilkins M.J."/>
            <person name="Karaoz U."/>
            <person name="Brodie E.L."/>
            <person name="Williams K.H."/>
            <person name="Hubbard S.S."/>
            <person name="Banfield J.F."/>
        </authorList>
    </citation>
    <scope>NUCLEOTIDE SEQUENCE [LARGE SCALE GENOMIC DNA]</scope>
</reference>
<dbReference type="GO" id="GO:0004822">
    <property type="term" value="F:isoleucine-tRNA ligase activity"/>
    <property type="evidence" value="ECO:0007669"/>
    <property type="project" value="UniProtKB-UniRule"/>
</dbReference>
<evidence type="ECO:0000256" key="4">
    <source>
        <dbReference type="ARBA" id="ARBA00022723"/>
    </source>
</evidence>
<dbReference type="Pfam" id="PF08264">
    <property type="entry name" value="Anticodon_1"/>
    <property type="match status" value="1"/>
</dbReference>
<dbReference type="EMBL" id="MHTO01000028">
    <property type="protein sequence ID" value="OHA61717.1"/>
    <property type="molecule type" value="Genomic_DNA"/>
</dbReference>
<dbReference type="InterPro" id="IPR014729">
    <property type="entry name" value="Rossmann-like_a/b/a_fold"/>
</dbReference>
<dbReference type="SUPFAM" id="SSF52374">
    <property type="entry name" value="Nucleotidylyl transferase"/>
    <property type="match status" value="1"/>
</dbReference>
<dbReference type="HAMAP" id="MF_02003">
    <property type="entry name" value="Ile_tRNA_synth_type2"/>
    <property type="match status" value="1"/>
</dbReference>
<evidence type="ECO:0000256" key="12">
    <source>
        <dbReference type="HAMAP-Rule" id="MF_02003"/>
    </source>
</evidence>
<dbReference type="InterPro" id="IPR009008">
    <property type="entry name" value="Val/Leu/Ile-tRNA-synth_edit"/>
</dbReference>
<evidence type="ECO:0000256" key="2">
    <source>
        <dbReference type="ARBA" id="ARBA00022490"/>
    </source>
</evidence>
<dbReference type="Gene3D" id="3.40.50.620">
    <property type="entry name" value="HUPs"/>
    <property type="match status" value="2"/>
</dbReference>
<dbReference type="NCBIfam" id="TIGR00392">
    <property type="entry name" value="ileS"/>
    <property type="match status" value="1"/>
</dbReference>
<sequence>MEPKEVSPNVNFPQLEEEILKFWKENHIFEKSVESRSPDNPASFYDGPPFVTGVPHYGHLLGSIAKDIIPRYLTMKGKRVRRVWGWDCHGLPIENKVEQKLGLKNRRDIEKIGLLKFIEECQKYVLEISAEWNWYVDRVGRWVDLEHAYKTMDLTYMESVIWAFKQLYDRGLIYKGLRISLFCPRCSTPISNFEIAMDNSYANLEDTAVTLKFKVVDPEFIKKHGLSISKPAYLLAWTTTPWSSVSVMGLAINENFVYQLVEAGDEIYLVAQKRVAEVLGSLEHRVLKELSGKEILGLRYKHLYDYYDQRFQDFKTWPADYVSETEGSGIVTINGAFGDVDMDSAKKYHLPVIVNVDEEGHFTPEVSLAPGVYVKEAEKTLIADWKARNLLFKEEKIIHSYPLCYRCETPLIYRAQDSWFIDIQKIKPQLLEKNQSIHWVPEHFKNGRFTQGLETAPDWGISRTRYWATAMPVWECDQCPNREVFGSIREIEQRSNQKVRDLHRPFIDEIIFTCSRCPGTMKRVKDVLDCWMESGSMPFASRHYPFENKTEFEKSFPADYISEYTGQVRAWFYVLHALSVALFDSPSFQNVVVSGVIMGTDGRKMSKHFNNFPDPRAVIEKYGGDALRLYLMGSPTMAGQDMNISEEGIKEQLRSVLMTLWNCYHFFTTFAGLHGFDPAGSERLTPTDVLDRWILSRANRFLKSFTAYLDDYHIPEAVRSLPEFLDDLSRWYIRRSRKRFRAGDLAALSTLYRVLVLLIKTTAPLIPFVTEKIYRELAGKKESVHLEDWPEIQTDLIDEKLEEQMRISQGLVAEALAERKKLGIKVRQPLSSLTINQSLGAEFLEIIKEEVNVKEVLIGGKTALNAELTPQLREEGLRRDFIRSVQARRKKFGLRPQDEITIFYQASDAIQKVLRENKEMICREVIARDLVLREEEDFADERETAKKEERFLLKIEKT</sequence>
<comment type="function">
    <text evidence="10 12">Catalyzes the attachment of isoleucine to tRNA(Ile). As IleRS can inadvertently accommodate and process structurally similar amino acids such as valine, to avoid such errors it has two additional distinct tRNA(Ile)-dependent editing activities. One activity is designated as 'pretransfer' editing and involves the hydrolysis of activated Val-AMP. The other activity is designated 'posttransfer' editing and involves deacylation of mischarged Val-tRNA(Ile).</text>
</comment>
<accession>A0A1G2QMR5</accession>
<comment type="cofactor">
    <cofactor evidence="12">
        <name>Zn(2+)</name>
        <dbReference type="ChEBI" id="CHEBI:29105"/>
    </cofactor>
</comment>
<dbReference type="AlphaFoldDB" id="A0A1G2QMR5"/>
<evidence type="ECO:0000256" key="8">
    <source>
        <dbReference type="ARBA" id="ARBA00022917"/>
    </source>
</evidence>
<evidence type="ECO:0000256" key="6">
    <source>
        <dbReference type="ARBA" id="ARBA00022833"/>
    </source>
</evidence>
<keyword evidence="5 12" id="KW-0547">Nucleotide-binding</keyword>
<dbReference type="Pfam" id="PF19302">
    <property type="entry name" value="DUF5915"/>
    <property type="match status" value="1"/>
</dbReference>
<feature type="domain" description="Aminoacyl-tRNA synthetase class Ia" evidence="13">
    <location>
        <begin position="19"/>
        <end position="644"/>
    </location>
</feature>
<comment type="subunit">
    <text evidence="12">Monomer.</text>
</comment>
<dbReference type="GO" id="GO:0002161">
    <property type="term" value="F:aminoacyl-tRNA deacylase activity"/>
    <property type="evidence" value="ECO:0007669"/>
    <property type="project" value="InterPro"/>
</dbReference>
<dbReference type="FunFam" id="3.40.50.620:FF:000075">
    <property type="entry name" value="Isoleucine--tRNA ligase"/>
    <property type="match status" value="1"/>
</dbReference>
<dbReference type="GO" id="GO:0008270">
    <property type="term" value="F:zinc ion binding"/>
    <property type="evidence" value="ECO:0007669"/>
    <property type="project" value="UniProtKB-UniRule"/>
</dbReference>
<gene>
    <name evidence="12" type="primary">ileS</name>
    <name evidence="15" type="ORF">A2117_00785</name>
</gene>
<protein>
    <recommendedName>
        <fullName evidence="12">Isoleucine--tRNA ligase</fullName>
        <ecNumber evidence="12">6.1.1.5</ecNumber>
    </recommendedName>
    <alternativeName>
        <fullName evidence="12">Isoleucyl-tRNA synthetase</fullName>
        <shortName evidence="12">IleRS</shortName>
    </alternativeName>
</protein>
<feature type="binding site" evidence="12">
    <location>
        <position position="607"/>
    </location>
    <ligand>
        <name>ATP</name>
        <dbReference type="ChEBI" id="CHEBI:30616"/>
    </ligand>
</feature>
<feature type="domain" description="Methionyl/Valyl/Leucyl/Isoleucyl-tRNA synthetase anticodon-binding" evidence="14">
    <location>
        <begin position="691"/>
        <end position="831"/>
    </location>
</feature>
<dbReference type="CDD" id="cd00818">
    <property type="entry name" value="IleRS_core"/>
    <property type="match status" value="1"/>
</dbReference>
<comment type="subcellular location">
    <subcellularLocation>
        <location evidence="12">Cytoplasm</location>
    </subcellularLocation>
</comment>
<dbReference type="InterPro" id="IPR001412">
    <property type="entry name" value="aa-tRNA-synth_I_CS"/>
</dbReference>
<dbReference type="GO" id="GO:0000049">
    <property type="term" value="F:tRNA binding"/>
    <property type="evidence" value="ECO:0007669"/>
    <property type="project" value="InterPro"/>
</dbReference>
<dbReference type="SUPFAM" id="SSF47323">
    <property type="entry name" value="Anticodon-binding domain of a subclass of class I aminoacyl-tRNA synthetases"/>
    <property type="match status" value="1"/>
</dbReference>
<keyword evidence="7 12" id="KW-0067">ATP-binding</keyword>
<dbReference type="InterPro" id="IPR023586">
    <property type="entry name" value="Ile-tRNA-ligase_type2"/>
</dbReference>
<dbReference type="SUPFAM" id="SSF50677">
    <property type="entry name" value="ValRS/IleRS/LeuRS editing domain"/>
    <property type="match status" value="1"/>
</dbReference>
<dbReference type="Proteomes" id="UP000179245">
    <property type="component" value="Unassembled WGS sequence"/>
</dbReference>
<dbReference type="InterPro" id="IPR009080">
    <property type="entry name" value="tRNAsynth_Ia_anticodon-bd"/>
</dbReference>
<dbReference type="Pfam" id="PF00133">
    <property type="entry name" value="tRNA-synt_1"/>
    <property type="match status" value="1"/>
</dbReference>
<dbReference type="InterPro" id="IPR002301">
    <property type="entry name" value="Ile-tRNA-ligase"/>
</dbReference>
<organism evidence="15 16">
    <name type="scientific">Candidatus Wildermuthbacteria bacterium GWA2_46_15</name>
    <dbReference type="NCBI Taxonomy" id="1802443"/>
    <lineage>
        <taxon>Bacteria</taxon>
        <taxon>Candidatus Wildermuthiibacteriota</taxon>
    </lineage>
</organism>
<evidence type="ECO:0000313" key="16">
    <source>
        <dbReference type="Proteomes" id="UP000179245"/>
    </source>
</evidence>
<evidence type="ECO:0000256" key="11">
    <source>
        <dbReference type="ARBA" id="ARBA00048359"/>
    </source>
</evidence>
<dbReference type="InterPro" id="IPR013155">
    <property type="entry name" value="M/V/L/I-tRNA-synth_anticd-bd"/>
</dbReference>
<keyword evidence="8 12" id="KW-0648">Protein biosynthesis</keyword>
<name>A0A1G2QMR5_9BACT</name>
<dbReference type="PANTHER" id="PTHR42780:SF1">
    <property type="entry name" value="ISOLEUCINE--TRNA LIGASE, CYTOPLASMIC"/>
    <property type="match status" value="1"/>
</dbReference>
<keyword evidence="3 12" id="KW-0436">Ligase</keyword>
<comment type="similarity">
    <text evidence="1 12">Belongs to the class-I aminoacyl-tRNA synthetase family. IleS type 2 subfamily.</text>
</comment>
<evidence type="ECO:0000256" key="3">
    <source>
        <dbReference type="ARBA" id="ARBA00022598"/>
    </source>
</evidence>
<evidence type="ECO:0000256" key="1">
    <source>
        <dbReference type="ARBA" id="ARBA00007078"/>
    </source>
</evidence>